<keyword evidence="3" id="KW-1185">Reference proteome</keyword>
<protein>
    <recommendedName>
        <fullName evidence="4">DUF5641 domain-containing protein</fullName>
    </recommendedName>
</protein>
<evidence type="ECO:0000313" key="2">
    <source>
        <dbReference type="EMBL" id="KAL0149805.1"/>
    </source>
</evidence>
<organism evidence="2 3">
    <name type="scientific">Cirrhinus mrigala</name>
    <name type="common">Mrigala</name>
    <dbReference type="NCBI Taxonomy" id="683832"/>
    <lineage>
        <taxon>Eukaryota</taxon>
        <taxon>Metazoa</taxon>
        <taxon>Chordata</taxon>
        <taxon>Craniata</taxon>
        <taxon>Vertebrata</taxon>
        <taxon>Euteleostomi</taxon>
        <taxon>Actinopterygii</taxon>
        <taxon>Neopterygii</taxon>
        <taxon>Teleostei</taxon>
        <taxon>Ostariophysi</taxon>
        <taxon>Cypriniformes</taxon>
        <taxon>Cyprinidae</taxon>
        <taxon>Labeoninae</taxon>
        <taxon>Labeonini</taxon>
        <taxon>Cirrhinus</taxon>
    </lineage>
</organism>
<proteinExistence type="predicted"/>
<evidence type="ECO:0000313" key="3">
    <source>
        <dbReference type="Proteomes" id="UP001529510"/>
    </source>
</evidence>
<dbReference type="AlphaFoldDB" id="A0ABD0MLF7"/>
<dbReference type="PANTHER" id="PTHR47331">
    <property type="entry name" value="PHD-TYPE DOMAIN-CONTAINING PROTEIN"/>
    <property type="match status" value="1"/>
</dbReference>
<name>A0ABD0MLF7_CIRMR</name>
<dbReference type="EMBL" id="JAMKFB020000322">
    <property type="protein sequence ID" value="KAL0149805.1"/>
    <property type="molecule type" value="Genomic_DNA"/>
</dbReference>
<dbReference type="Proteomes" id="UP001529510">
    <property type="component" value="Unassembled WGS sequence"/>
</dbReference>
<reference evidence="2 3" key="1">
    <citation type="submission" date="2024-05" db="EMBL/GenBank/DDBJ databases">
        <title>Genome sequencing and assembly of Indian major carp, Cirrhinus mrigala (Hamilton, 1822).</title>
        <authorList>
            <person name="Mohindra V."/>
            <person name="Chowdhury L.M."/>
            <person name="Lal K."/>
            <person name="Jena J.K."/>
        </authorList>
    </citation>
    <scope>NUCLEOTIDE SEQUENCE [LARGE SCALE GENOMIC DNA]</scope>
    <source>
        <strain evidence="2">CM1030</strain>
        <tissue evidence="2">Blood</tissue>
    </source>
</reference>
<feature type="region of interest" description="Disordered" evidence="1">
    <location>
        <begin position="1"/>
        <end position="27"/>
    </location>
</feature>
<evidence type="ECO:0008006" key="4">
    <source>
        <dbReference type="Google" id="ProtNLM"/>
    </source>
</evidence>
<comment type="caution">
    <text evidence="2">The sequence shown here is derived from an EMBL/GenBank/DDBJ whole genome shotgun (WGS) entry which is preliminary data.</text>
</comment>
<accession>A0ABD0MLF7</accession>
<evidence type="ECO:0000256" key="1">
    <source>
        <dbReference type="SAM" id="MobiDB-lite"/>
    </source>
</evidence>
<sequence>MRFPSLGQNGVGKSIQQTHPTEPDLQKSRPCIICEEMESSNEVSSKHFYMASLANEIPIDARTQSLEDCVDYISPNYLLLGGSGPKAPQISFEFEGYPYKRLRVNQTEVNWFWKKWSQLAGTNLFVRSKWHTKWRNVAIGDIVWLADQKALKGLMGIVRDVNVRSYPSYPVSTVKPVQRELSTRNDATILHRDIRQLICFTS</sequence>
<gene>
    <name evidence="2" type="ORF">M9458_054853</name>
</gene>